<evidence type="ECO:0000313" key="9">
    <source>
        <dbReference type="Proteomes" id="UP000011083"/>
    </source>
</evidence>
<dbReference type="AlphaFoldDB" id="L8GUS0"/>
<organism evidence="8 9">
    <name type="scientific">Acanthamoeba castellanii (strain ATCC 30010 / Neff)</name>
    <dbReference type="NCBI Taxonomy" id="1257118"/>
    <lineage>
        <taxon>Eukaryota</taxon>
        <taxon>Amoebozoa</taxon>
        <taxon>Discosea</taxon>
        <taxon>Longamoebia</taxon>
        <taxon>Centramoebida</taxon>
        <taxon>Acanthamoebidae</taxon>
        <taxon>Acanthamoeba</taxon>
    </lineage>
</organism>
<dbReference type="InterPro" id="IPR007724">
    <property type="entry name" value="Poly_GlycHdrlase"/>
</dbReference>
<evidence type="ECO:0000256" key="4">
    <source>
        <dbReference type="PIRSR" id="PIRSR607724-1"/>
    </source>
</evidence>
<feature type="active site" evidence="4">
    <location>
        <position position="212"/>
    </location>
</feature>
<dbReference type="KEGG" id="acan:ACA1_043650"/>
<dbReference type="InterPro" id="IPR048362">
    <property type="entry name" value="PARG_helical"/>
</dbReference>
<evidence type="ECO:0000313" key="8">
    <source>
        <dbReference type="EMBL" id="ELR16934.1"/>
    </source>
</evidence>
<gene>
    <name evidence="8" type="ORF">ACA1_043650</name>
</gene>
<accession>L8GUS0</accession>
<feature type="active site" evidence="4">
    <location>
        <position position="213"/>
    </location>
</feature>
<evidence type="ECO:0000256" key="2">
    <source>
        <dbReference type="ARBA" id="ARBA00012255"/>
    </source>
</evidence>
<feature type="binding site" evidence="5">
    <location>
        <position position="211"/>
    </location>
    <ligand>
        <name>substrate</name>
    </ligand>
</feature>
<evidence type="ECO:0000256" key="3">
    <source>
        <dbReference type="ARBA" id="ARBA00022801"/>
    </source>
</evidence>
<dbReference type="Pfam" id="PF05028">
    <property type="entry name" value="PARG_cat_C"/>
    <property type="match status" value="1"/>
</dbReference>
<dbReference type="GO" id="GO:0005634">
    <property type="term" value="C:nucleus"/>
    <property type="evidence" value="ECO:0007669"/>
    <property type="project" value="TreeGrafter"/>
</dbReference>
<dbReference type="OrthoDB" id="1937899at2759"/>
<keyword evidence="9" id="KW-1185">Reference proteome</keyword>
<dbReference type="GO" id="GO:1990966">
    <property type="term" value="P:ATP generation from poly-ADP-D-ribose"/>
    <property type="evidence" value="ECO:0007669"/>
    <property type="project" value="TreeGrafter"/>
</dbReference>
<dbReference type="GO" id="GO:0005975">
    <property type="term" value="P:carbohydrate metabolic process"/>
    <property type="evidence" value="ECO:0007669"/>
    <property type="project" value="InterPro"/>
</dbReference>
<keyword evidence="3 8" id="KW-0378">Hydrolase</keyword>
<dbReference type="GO" id="GO:0004649">
    <property type="term" value="F:poly(ADP-ribose) glycohydrolase activity"/>
    <property type="evidence" value="ECO:0007669"/>
    <property type="project" value="UniProtKB-EC"/>
</dbReference>
<feature type="active site" evidence="4">
    <location>
        <position position="194"/>
    </location>
</feature>
<dbReference type="EC" id="3.2.1.143" evidence="2"/>
<feature type="binding site" evidence="5">
    <location>
        <position position="197"/>
    </location>
    <ligand>
        <name>substrate</name>
    </ligand>
</feature>
<dbReference type="PANTHER" id="PTHR12837:SF0">
    <property type="entry name" value="POLY(ADP-RIBOSE) GLYCOHYDROLASE"/>
    <property type="match status" value="1"/>
</dbReference>
<evidence type="ECO:0000259" key="6">
    <source>
        <dbReference type="Pfam" id="PF05028"/>
    </source>
</evidence>
<dbReference type="Proteomes" id="UP000011083">
    <property type="component" value="Unassembled WGS sequence"/>
</dbReference>
<dbReference type="InterPro" id="IPR046372">
    <property type="entry name" value="PARG_cat_C"/>
</dbReference>
<dbReference type="OMA" id="NQLWEYI"/>
<feature type="domain" description="PARG helical" evidence="7">
    <location>
        <begin position="44"/>
        <end position="157"/>
    </location>
</feature>
<dbReference type="GO" id="GO:0006282">
    <property type="term" value="P:regulation of DNA repair"/>
    <property type="evidence" value="ECO:0007669"/>
    <property type="project" value="InterPro"/>
</dbReference>
<proteinExistence type="inferred from homology"/>
<evidence type="ECO:0000256" key="5">
    <source>
        <dbReference type="PIRSR" id="PIRSR607724-2"/>
    </source>
</evidence>
<dbReference type="STRING" id="1257118.L8GUS0"/>
<feature type="domain" description="PARG catalytic Macro" evidence="6">
    <location>
        <begin position="164"/>
        <end position="362"/>
    </location>
</feature>
<reference evidence="8 9" key="1">
    <citation type="journal article" date="2013" name="Genome Biol.">
        <title>Genome of Acanthamoeba castellanii highlights extensive lateral gene transfer and early evolution of tyrosine kinase signaling.</title>
        <authorList>
            <person name="Clarke M."/>
            <person name="Lohan A.J."/>
            <person name="Liu B."/>
            <person name="Lagkouvardos I."/>
            <person name="Roy S."/>
            <person name="Zafar N."/>
            <person name="Bertelli C."/>
            <person name="Schilde C."/>
            <person name="Kianianmomeni A."/>
            <person name="Burglin T.R."/>
            <person name="Frech C."/>
            <person name="Turcotte B."/>
            <person name="Kopec K.O."/>
            <person name="Synnott J.M."/>
            <person name="Choo C."/>
            <person name="Paponov I."/>
            <person name="Finkler A."/>
            <person name="Soon Heng Tan C."/>
            <person name="Hutchins A.P."/>
            <person name="Weinmeier T."/>
            <person name="Rattei T."/>
            <person name="Chu J.S."/>
            <person name="Gimenez G."/>
            <person name="Irimia M."/>
            <person name="Rigden D.J."/>
            <person name="Fitzpatrick D.A."/>
            <person name="Lorenzo-Morales J."/>
            <person name="Bateman A."/>
            <person name="Chiu C.H."/>
            <person name="Tang P."/>
            <person name="Hegemann P."/>
            <person name="Fromm H."/>
            <person name="Raoult D."/>
            <person name="Greub G."/>
            <person name="Miranda-Saavedra D."/>
            <person name="Chen N."/>
            <person name="Nash P."/>
            <person name="Ginger M.L."/>
            <person name="Horn M."/>
            <person name="Schaap P."/>
            <person name="Caler L."/>
            <person name="Loftus B."/>
        </authorList>
    </citation>
    <scope>NUCLEOTIDE SEQUENCE [LARGE SCALE GENOMIC DNA]</scope>
    <source>
        <strain evidence="8 9">Neff</strain>
    </source>
</reference>
<dbReference type="GO" id="GO:0009225">
    <property type="term" value="P:nucleotide-sugar metabolic process"/>
    <property type="evidence" value="ECO:0007669"/>
    <property type="project" value="TreeGrafter"/>
</dbReference>
<dbReference type="VEuPathDB" id="AmoebaDB:ACA1_043650"/>
<evidence type="ECO:0000259" key="7">
    <source>
        <dbReference type="Pfam" id="PF20811"/>
    </source>
</evidence>
<sequence>MVDVLQRDITDLAAFHQALVEMRTGPPPLVAAFKGIFAQEPAFEPRFFSAILPTIQRLALRLPEVFPAEHRLPLLVPNQDGEVTLTQEQCAVVLASGFMGTLWVHPSVRSRFRFPGFKIQDLFTHKQGPSVAILRMVLHYFERLNIQMPQGKVTFRRQVLTAPPDWANSTKPLVPARVSNQGKIEDSDTTFHADFANQYIGGGVLHGGCVQEEILFAIKPECLVSMLFCAKMGNNEAIFITGAERFSDYRGYGHGLAFGGNYVDRTPRDDQGRIVTTIVAIDAVVAFGGVQWQEGAIVRDLNKVYCGCWEPQRQPGQVLPAFATGNWGCGAFGGDKSLKVLQQMMAAAEADREVLYHTFGEKYGDRSLKEWITLVNELILKHHPTVGEVYNLVRRCAPGPGEHRNVNLFAQLLHHYAAKEDEQQQEEVQKSAD</sequence>
<dbReference type="PANTHER" id="PTHR12837">
    <property type="entry name" value="POLY ADP-RIBOSE GLYCOHYDROLASE"/>
    <property type="match status" value="1"/>
</dbReference>
<comment type="similarity">
    <text evidence="1">Belongs to the poly(ADP-ribose) glycohydrolase family.</text>
</comment>
<feature type="binding site" evidence="5">
    <location>
        <position position="252"/>
    </location>
    <ligand>
        <name>substrate</name>
    </ligand>
</feature>
<name>L8GUS0_ACACF</name>
<dbReference type="EMBL" id="KB007981">
    <property type="protein sequence ID" value="ELR16934.1"/>
    <property type="molecule type" value="Genomic_DNA"/>
</dbReference>
<dbReference type="GO" id="GO:0005737">
    <property type="term" value="C:cytoplasm"/>
    <property type="evidence" value="ECO:0007669"/>
    <property type="project" value="TreeGrafter"/>
</dbReference>
<dbReference type="GeneID" id="14917557"/>
<dbReference type="RefSeq" id="XP_004338947.1">
    <property type="nucleotide sequence ID" value="XM_004338899.1"/>
</dbReference>
<dbReference type="Pfam" id="PF20811">
    <property type="entry name" value="PARG_cat_N"/>
    <property type="match status" value="1"/>
</dbReference>
<evidence type="ECO:0000256" key="1">
    <source>
        <dbReference type="ARBA" id="ARBA00009545"/>
    </source>
</evidence>
<protein>
    <recommendedName>
        <fullName evidence="2">poly(ADP-ribose) glycohydrolase</fullName>
        <ecNumber evidence="2">3.2.1.143</ecNumber>
    </recommendedName>
</protein>